<dbReference type="InterPro" id="IPR003377">
    <property type="entry name" value="Cornichon"/>
</dbReference>
<comment type="similarity">
    <text evidence="2">Belongs to the cornichon family.</text>
</comment>
<dbReference type="SMART" id="SM01398">
    <property type="entry name" value="Cornichon"/>
    <property type="match status" value="1"/>
</dbReference>
<dbReference type="SUPFAM" id="SSF52058">
    <property type="entry name" value="L domain-like"/>
    <property type="match status" value="1"/>
</dbReference>
<dbReference type="InterPro" id="IPR032675">
    <property type="entry name" value="LRR_dom_sf"/>
</dbReference>
<feature type="transmembrane region" description="Helical" evidence="6">
    <location>
        <begin position="113"/>
        <end position="133"/>
    </location>
</feature>
<reference evidence="7" key="1">
    <citation type="submission" date="2019-12" db="EMBL/GenBank/DDBJ databases">
        <title>Genome sequencing and annotation of Brassica cretica.</title>
        <authorList>
            <person name="Studholme D.J."/>
            <person name="Sarris P.F."/>
        </authorList>
    </citation>
    <scope>NUCLEOTIDE SEQUENCE</scope>
    <source>
        <strain evidence="7">PFS-001/15</strain>
        <tissue evidence="7">Leaf</tissue>
    </source>
</reference>
<evidence type="ECO:0000256" key="1">
    <source>
        <dbReference type="ARBA" id="ARBA00004141"/>
    </source>
</evidence>
<accession>A0A8S9G2T5</accession>
<organism evidence="7 8">
    <name type="scientific">Brassica cretica</name>
    <name type="common">Mustard</name>
    <dbReference type="NCBI Taxonomy" id="69181"/>
    <lineage>
        <taxon>Eukaryota</taxon>
        <taxon>Viridiplantae</taxon>
        <taxon>Streptophyta</taxon>
        <taxon>Embryophyta</taxon>
        <taxon>Tracheophyta</taxon>
        <taxon>Spermatophyta</taxon>
        <taxon>Magnoliopsida</taxon>
        <taxon>eudicotyledons</taxon>
        <taxon>Gunneridae</taxon>
        <taxon>Pentapetalae</taxon>
        <taxon>rosids</taxon>
        <taxon>malvids</taxon>
        <taxon>Brassicales</taxon>
        <taxon>Brassicaceae</taxon>
        <taxon>Brassiceae</taxon>
        <taxon>Brassica</taxon>
    </lineage>
</organism>
<sequence length="415" mass="47356">MGDVWTWIISFLILITLVGFIVYQLICLADLEFDYINPYDSASRINFVVLPEFFLQGFLCFFYLVTGHWFMALLGVPYLYYNFQLYSKRQHLVDVTEIFNLLDWEKKKRLFKLAYMILTLFLTIFCFFINNLVSLPFTRPDQIEILLAFKNEFPNFKCDFKKLPYSKQMTKSWTNKGAMSFDGVVFDSETGVVTELNLGGACLSGTLSANSSLFRFHHLSEIPSSFSSLKRLQYLTLSCNELIGIFSPLLNLSRLSFLDLDDDHFSGNVHCSLLTMPLLSRLNLSRNHLIDSIDTINCSSSSKLENLYLSNNFLSGRILEPLSKLTNLKYLDLSFQSTTYPINFVSLSFKSLELLDLSGNAISRLNAGSPNLKLLALDNCSIDSLLARLDPNEGLGIKTDLQRNQYHESGLIQPE</sequence>
<dbReference type="AlphaFoldDB" id="A0A8S9G2T5"/>
<feature type="transmembrane region" description="Helical" evidence="6">
    <location>
        <begin position="53"/>
        <end position="81"/>
    </location>
</feature>
<proteinExistence type="inferred from homology"/>
<dbReference type="GO" id="GO:0016020">
    <property type="term" value="C:membrane"/>
    <property type="evidence" value="ECO:0007669"/>
    <property type="project" value="UniProtKB-SubCell"/>
</dbReference>
<keyword evidence="5 6" id="KW-0472">Membrane</keyword>
<dbReference type="EMBL" id="QGKW02002228">
    <property type="protein sequence ID" value="KAF2538846.1"/>
    <property type="molecule type" value="Genomic_DNA"/>
</dbReference>
<protein>
    <submittedName>
        <fullName evidence="7">Uncharacterized protein</fullName>
    </submittedName>
</protein>
<dbReference type="Gene3D" id="3.80.10.10">
    <property type="entry name" value="Ribonuclease Inhibitor"/>
    <property type="match status" value="2"/>
</dbReference>
<evidence type="ECO:0000256" key="6">
    <source>
        <dbReference type="SAM" id="Phobius"/>
    </source>
</evidence>
<gene>
    <name evidence="7" type="ORF">F2Q68_00019591</name>
</gene>
<name>A0A8S9G2T5_BRACR</name>
<keyword evidence="3 6" id="KW-0812">Transmembrane</keyword>
<dbReference type="Pfam" id="PF03311">
    <property type="entry name" value="Cornichon"/>
    <property type="match status" value="1"/>
</dbReference>
<dbReference type="Proteomes" id="UP000712281">
    <property type="component" value="Unassembled WGS sequence"/>
</dbReference>
<evidence type="ECO:0000313" key="8">
    <source>
        <dbReference type="Proteomes" id="UP000712281"/>
    </source>
</evidence>
<comment type="caution">
    <text evidence="7">The sequence shown here is derived from an EMBL/GenBank/DDBJ whole genome shotgun (WGS) entry which is preliminary data.</text>
</comment>
<feature type="transmembrane region" description="Helical" evidence="6">
    <location>
        <begin position="7"/>
        <end position="26"/>
    </location>
</feature>
<keyword evidence="4 6" id="KW-1133">Transmembrane helix</keyword>
<evidence type="ECO:0000256" key="3">
    <source>
        <dbReference type="ARBA" id="ARBA00022692"/>
    </source>
</evidence>
<evidence type="ECO:0000256" key="5">
    <source>
        <dbReference type="ARBA" id="ARBA00023136"/>
    </source>
</evidence>
<evidence type="ECO:0000313" key="7">
    <source>
        <dbReference type="EMBL" id="KAF2538846.1"/>
    </source>
</evidence>
<evidence type="ECO:0000256" key="4">
    <source>
        <dbReference type="ARBA" id="ARBA00022989"/>
    </source>
</evidence>
<evidence type="ECO:0000256" key="2">
    <source>
        <dbReference type="ARBA" id="ARBA00010095"/>
    </source>
</evidence>
<dbReference type="PANTHER" id="PTHR12290">
    <property type="entry name" value="CORNICHON-RELATED"/>
    <property type="match status" value="1"/>
</dbReference>
<comment type="subcellular location">
    <subcellularLocation>
        <location evidence="1">Membrane</location>
        <topology evidence="1">Multi-pass membrane protein</topology>
    </subcellularLocation>
</comment>
<dbReference type="GO" id="GO:0016192">
    <property type="term" value="P:vesicle-mediated transport"/>
    <property type="evidence" value="ECO:0007669"/>
    <property type="project" value="InterPro"/>
</dbReference>